<gene>
    <name evidence="1" type="ORF">RPERSI_LOCUS12627</name>
</gene>
<keyword evidence="2" id="KW-1185">Reference proteome</keyword>
<accession>A0ACA9Q388</accession>
<protein>
    <submittedName>
        <fullName evidence="1">3695_t:CDS:1</fullName>
    </submittedName>
</protein>
<comment type="caution">
    <text evidence="1">The sequence shown here is derived from an EMBL/GenBank/DDBJ whole genome shotgun (WGS) entry which is preliminary data.</text>
</comment>
<reference evidence="1" key="1">
    <citation type="submission" date="2021-06" db="EMBL/GenBank/DDBJ databases">
        <authorList>
            <person name="Kallberg Y."/>
            <person name="Tangrot J."/>
            <person name="Rosling A."/>
        </authorList>
    </citation>
    <scope>NUCLEOTIDE SEQUENCE</scope>
    <source>
        <strain evidence="1">MA461A</strain>
    </source>
</reference>
<name>A0ACA9Q388_9GLOM</name>
<dbReference type="Proteomes" id="UP000789920">
    <property type="component" value="Unassembled WGS sequence"/>
</dbReference>
<proteinExistence type="predicted"/>
<dbReference type="EMBL" id="CAJVQC010027207">
    <property type="protein sequence ID" value="CAG8735686.1"/>
    <property type="molecule type" value="Genomic_DNA"/>
</dbReference>
<evidence type="ECO:0000313" key="1">
    <source>
        <dbReference type="EMBL" id="CAG8735686.1"/>
    </source>
</evidence>
<evidence type="ECO:0000313" key="2">
    <source>
        <dbReference type="Proteomes" id="UP000789920"/>
    </source>
</evidence>
<organism evidence="1 2">
    <name type="scientific">Racocetra persica</name>
    <dbReference type="NCBI Taxonomy" id="160502"/>
    <lineage>
        <taxon>Eukaryota</taxon>
        <taxon>Fungi</taxon>
        <taxon>Fungi incertae sedis</taxon>
        <taxon>Mucoromycota</taxon>
        <taxon>Glomeromycotina</taxon>
        <taxon>Glomeromycetes</taxon>
        <taxon>Diversisporales</taxon>
        <taxon>Gigasporaceae</taxon>
        <taxon>Racocetra</taxon>
    </lineage>
</organism>
<sequence length="147" mass="17845">MKFHTDSFIHDISKPMIEKFNKYWEDSNFLYIIAYILDPHYKLQFISFFYREKKKLELDNLNEKIQNIRKKFENIYLQTYNSLSAIKHSTSHEVTSTKNNISTFEDYINDFFEYTIRSSRASENNILYEVNQYLDEQIATKTTNIFE</sequence>